<reference evidence="7 8" key="1">
    <citation type="submission" date="2020-08" db="EMBL/GenBank/DDBJ databases">
        <title>Genomic Encyclopedia of Type Strains, Phase IV (KMG-IV): sequencing the most valuable type-strain genomes for metagenomic binning, comparative biology and taxonomic classification.</title>
        <authorList>
            <person name="Goeker M."/>
        </authorList>
    </citation>
    <scope>NUCLEOTIDE SEQUENCE [LARGE SCALE GENOMIC DNA]</scope>
    <source>
        <strain evidence="7 8">DSM 11805</strain>
    </source>
</reference>
<dbReference type="PANTHER" id="PTHR33392">
    <property type="entry name" value="POLYISOPRENYL-TEICHOIC ACID--PEPTIDOGLYCAN TEICHOIC ACID TRANSFERASE TAGU"/>
    <property type="match status" value="1"/>
</dbReference>
<organism evidence="7 8">
    <name type="scientific">Gracilibacillus halotolerans</name>
    <dbReference type="NCBI Taxonomy" id="74386"/>
    <lineage>
        <taxon>Bacteria</taxon>
        <taxon>Bacillati</taxon>
        <taxon>Bacillota</taxon>
        <taxon>Bacilli</taxon>
        <taxon>Bacillales</taxon>
        <taxon>Bacillaceae</taxon>
        <taxon>Gracilibacillus</taxon>
    </lineage>
</organism>
<evidence type="ECO:0000256" key="5">
    <source>
        <dbReference type="SAM" id="Phobius"/>
    </source>
</evidence>
<keyword evidence="8" id="KW-1185">Reference proteome</keyword>
<evidence type="ECO:0000313" key="8">
    <source>
        <dbReference type="Proteomes" id="UP000572212"/>
    </source>
</evidence>
<gene>
    <name evidence="7" type="ORF">GGQ92_001543</name>
</gene>
<dbReference type="PANTHER" id="PTHR33392:SF6">
    <property type="entry name" value="POLYISOPRENYL-TEICHOIC ACID--PEPTIDOGLYCAN TEICHOIC ACID TRANSFERASE TAGU"/>
    <property type="match status" value="1"/>
</dbReference>
<feature type="domain" description="Cell envelope-related transcriptional attenuator" evidence="6">
    <location>
        <begin position="89"/>
        <end position="230"/>
    </location>
</feature>
<dbReference type="EMBL" id="JACHON010000004">
    <property type="protein sequence ID" value="MBB6512757.1"/>
    <property type="molecule type" value="Genomic_DNA"/>
</dbReference>
<evidence type="ECO:0000256" key="2">
    <source>
        <dbReference type="ARBA" id="ARBA00022692"/>
    </source>
</evidence>
<dbReference type="Gene3D" id="3.40.630.190">
    <property type="entry name" value="LCP protein"/>
    <property type="match status" value="1"/>
</dbReference>
<dbReference type="AlphaFoldDB" id="A0A841RLJ8"/>
<keyword evidence="2 5" id="KW-0812">Transmembrane</keyword>
<keyword evidence="4 5" id="KW-1133">Transmembrane helix</keyword>
<dbReference type="Proteomes" id="UP000572212">
    <property type="component" value="Unassembled WGS sequence"/>
</dbReference>
<keyword evidence="3" id="KW-0735">Signal-anchor</keyword>
<sequence>MGRRSEIKQKKKSKKWWILTPLLILLALIVAAGIYVWSIVNNVQETVDSQMHETVESIDQKKAEQKVKAKDPINILLLGVDQRAGDSGRSDAIIVMTLKPETDEMLMVSIPRDTRALMVGKGTTEKINHAYAHGGPDMAINSVENLLGIEIDHFVRINMEGLKELVDAVGGITVQNELEWNDGKYEFTKGPVTMDGDKALAFVRMRKDDSRGDFGRTDRQRLVIEQIVKKGATVGNVTKINDVLAIMGDNVGTSLQFSDMNSLLTGYNGTIKNTEDYLIQGTGKTIDNTYYYIVPDEEFAKVREMIES</sequence>
<evidence type="ECO:0000256" key="4">
    <source>
        <dbReference type="ARBA" id="ARBA00022989"/>
    </source>
</evidence>
<evidence type="ECO:0000259" key="6">
    <source>
        <dbReference type="Pfam" id="PF03816"/>
    </source>
</evidence>
<evidence type="ECO:0000256" key="1">
    <source>
        <dbReference type="ARBA" id="ARBA00006068"/>
    </source>
</evidence>
<dbReference type="InterPro" id="IPR050922">
    <property type="entry name" value="LytR/CpsA/Psr_CW_biosynth"/>
</dbReference>
<protein>
    <submittedName>
        <fullName evidence="7">LCP family protein required for cell wall assembly</fullName>
    </submittedName>
</protein>
<dbReference type="InterPro" id="IPR004474">
    <property type="entry name" value="LytR_CpsA_psr"/>
</dbReference>
<keyword evidence="5" id="KW-0472">Membrane</keyword>
<dbReference type="GO" id="GO:0071555">
    <property type="term" value="P:cell wall organization"/>
    <property type="evidence" value="ECO:0007669"/>
    <property type="project" value="UniProtKB-KW"/>
</dbReference>
<dbReference type="RefSeq" id="WP_184246603.1">
    <property type="nucleotide sequence ID" value="NZ_BAAACU010000028.1"/>
</dbReference>
<evidence type="ECO:0000256" key="3">
    <source>
        <dbReference type="ARBA" id="ARBA00022968"/>
    </source>
</evidence>
<dbReference type="NCBIfam" id="TIGR00350">
    <property type="entry name" value="lytR_cpsA_psr"/>
    <property type="match status" value="1"/>
</dbReference>
<dbReference type="Pfam" id="PF03816">
    <property type="entry name" value="LytR_cpsA_psr"/>
    <property type="match status" value="1"/>
</dbReference>
<feature type="transmembrane region" description="Helical" evidence="5">
    <location>
        <begin position="16"/>
        <end position="37"/>
    </location>
</feature>
<evidence type="ECO:0000313" key="7">
    <source>
        <dbReference type="EMBL" id="MBB6512757.1"/>
    </source>
</evidence>
<comment type="caution">
    <text evidence="7">The sequence shown here is derived from an EMBL/GenBank/DDBJ whole genome shotgun (WGS) entry which is preliminary data.</text>
</comment>
<accession>A0A841RLJ8</accession>
<proteinExistence type="inferred from homology"/>
<comment type="similarity">
    <text evidence="1">Belongs to the LytR/CpsA/Psr (LCP) family.</text>
</comment>
<name>A0A841RLJ8_9BACI</name>